<dbReference type="PANTHER" id="PTHR36839:SF1">
    <property type="entry name" value="METALLO-BETA-LACTAMASE FAMILY PROTEIN (AFU_ORTHOLOGUE AFUA_5G12770)"/>
    <property type="match status" value="1"/>
</dbReference>
<sequence length="313" mass="35341">MAAGSSVLITSNNLLICNACGTQFPVEEGQAKEECKICDDPRQFVPPEGQTFTTLATLRQNHKNIWWQDKRHPYIWSVRTEPKFAISNRAELIQTPHGNVLMDLIPFLDQETIDRITELGGLEAIVISHPHYYSTWADWSRTFKCPIYVGAPDKEWLERLDTPDAEIRFLSELSTPILPRGKDIGMNAIVTGGHFPGSLLLHYKDVLFIADTIFAVPSATDPVPGRPGKISFTFWYSVPNRIPLDPDEMLRIWRIVKDLDFQTAIGAFEGMDIYTMDNEKGRTGGVKGRILESCRITTKAMGWKEHAIFSESS</sequence>
<accession>A0AAN7T4A8</accession>
<evidence type="ECO:0000313" key="3">
    <source>
        <dbReference type="Proteomes" id="UP001309876"/>
    </source>
</evidence>
<keyword evidence="3" id="KW-1185">Reference proteome</keyword>
<gene>
    <name evidence="2" type="ORF">LTR05_002515</name>
</gene>
<evidence type="ECO:0000313" key="2">
    <source>
        <dbReference type="EMBL" id="KAK5088298.1"/>
    </source>
</evidence>
<dbReference type="AlphaFoldDB" id="A0AAN7T4A8"/>
<reference evidence="2 3" key="1">
    <citation type="submission" date="2023-08" db="EMBL/GenBank/DDBJ databases">
        <title>Black Yeasts Isolated from many extreme environments.</title>
        <authorList>
            <person name="Coleine C."/>
            <person name="Stajich J.E."/>
            <person name="Selbmann L."/>
        </authorList>
    </citation>
    <scope>NUCLEOTIDE SEQUENCE [LARGE SCALE GENOMIC DNA]</scope>
    <source>
        <strain evidence="2 3">CCFEE 5910</strain>
    </source>
</reference>
<dbReference type="EMBL" id="JAVRRJ010000002">
    <property type="protein sequence ID" value="KAK5088298.1"/>
    <property type="molecule type" value="Genomic_DNA"/>
</dbReference>
<dbReference type="Pfam" id="PF00753">
    <property type="entry name" value="Lactamase_B"/>
    <property type="match status" value="1"/>
</dbReference>
<dbReference type="SMART" id="SM00849">
    <property type="entry name" value="Lactamase_B"/>
    <property type="match status" value="1"/>
</dbReference>
<proteinExistence type="predicted"/>
<feature type="domain" description="Metallo-beta-lactamase" evidence="1">
    <location>
        <begin position="87"/>
        <end position="253"/>
    </location>
</feature>
<dbReference type="PANTHER" id="PTHR36839">
    <property type="entry name" value="METALLO-BETA-LACTAMASE FAMILY PROTEIN (AFU_ORTHOLOGUE AFUA_5G12770)"/>
    <property type="match status" value="1"/>
</dbReference>
<dbReference type="Gene3D" id="3.60.15.10">
    <property type="entry name" value="Ribonuclease Z/Hydroxyacylglutathione hydrolase-like"/>
    <property type="match status" value="1"/>
</dbReference>
<name>A0AAN7T4A8_9EURO</name>
<comment type="caution">
    <text evidence="2">The sequence shown here is derived from an EMBL/GenBank/DDBJ whole genome shotgun (WGS) entry which is preliminary data.</text>
</comment>
<organism evidence="2 3">
    <name type="scientific">Lithohypha guttulata</name>
    <dbReference type="NCBI Taxonomy" id="1690604"/>
    <lineage>
        <taxon>Eukaryota</taxon>
        <taxon>Fungi</taxon>
        <taxon>Dikarya</taxon>
        <taxon>Ascomycota</taxon>
        <taxon>Pezizomycotina</taxon>
        <taxon>Eurotiomycetes</taxon>
        <taxon>Chaetothyriomycetidae</taxon>
        <taxon>Chaetothyriales</taxon>
        <taxon>Trichomeriaceae</taxon>
        <taxon>Lithohypha</taxon>
    </lineage>
</organism>
<dbReference type="InterPro" id="IPR036866">
    <property type="entry name" value="RibonucZ/Hydroxyglut_hydro"/>
</dbReference>
<dbReference type="SUPFAM" id="SSF56281">
    <property type="entry name" value="Metallo-hydrolase/oxidoreductase"/>
    <property type="match status" value="1"/>
</dbReference>
<dbReference type="Proteomes" id="UP001309876">
    <property type="component" value="Unassembled WGS sequence"/>
</dbReference>
<dbReference type="InterPro" id="IPR001279">
    <property type="entry name" value="Metallo-B-lactamas"/>
</dbReference>
<evidence type="ECO:0000259" key="1">
    <source>
        <dbReference type="SMART" id="SM00849"/>
    </source>
</evidence>
<protein>
    <recommendedName>
        <fullName evidence="1">Metallo-beta-lactamase domain-containing protein</fullName>
    </recommendedName>
</protein>